<organism evidence="4 5">
    <name type="scientific">Galdieria yellowstonensis</name>
    <dbReference type="NCBI Taxonomy" id="3028027"/>
    <lineage>
        <taxon>Eukaryota</taxon>
        <taxon>Rhodophyta</taxon>
        <taxon>Bangiophyceae</taxon>
        <taxon>Galdieriales</taxon>
        <taxon>Galdieriaceae</taxon>
        <taxon>Galdieria</taxon>
    </lineage>
</organism>
<sequence length="796" mass="92421">MVKRREMTTCFLYCSHCRGALADNNKNKKWLRLYYKYKYSQFRRFTYPPCIPLKLTCTATRPLPSSRHIIQGENEKKEETTAAILERGIAYAFGLYDHSLTGVKLFQQDVRYWLSLFRYLGRKAFLTYDKEEIIHYYSQRPWIVAIRFASVGMPLLYWYGKVLLDRLRWSSTSSTDNDRLLSWRARELVQLVMKLGPTFIKVAQALSTRPDVVGPVWMKELEKLVDKVDPFPSDWARRLIAVEIQGTVWESRLVQVSTEPVASASLGQVYQGLCRGEDGTLERIALKVQRPGLIFDVPLDLYILRWLGALARRQFGLRSDLVGILDEYAQQVFEEMDYQHESENCVQFGALYGNYPGVRIPKVFFATRYLLALEWIDGEKPPWGSYSKSLLKTGIAFSLHQLLDVGLYHADPHAGNLLRTTRDNCLAYVDYGMVRYLDRDTRWHLIKAIIDFVNKDFDELIEEFIALEFLSASIQDKEGMIQALQRAFQEASSQENSNHSGRLSQLNFSRLAQNLGTVARSYPIRIPPKFALIIRCLTMLEGLALQNDPNFHIVEQAYPFIIQRLLSSEEKDNTAALPPQALGDILLNRRTGRIRWNRLWQMVEFASKEEESTKDPVKLPVWLPMDEKEQDGKQQQQQRVVVISRHVLDKIVHFLLSDRAAFLRDGLAEEMADILDDLQLVVGNSASVITMGWVPRPRQRPNRERLTRLWHWIQTATSSKKNRKALSSSSSMLKPMSIEEWLVMYLFQDILVSSSWWHLSLEAQRMCRILAGRWIEKNNQRLWDLLSDITKEKRSD</sequence>
<feature type="coiled-coil region" evidence="2">
    <location>
        <begin position="467"/>
        <end position="494"/>
    </location>
</feature>
<protein>
    <recommendedName>
        <fullName evidence="3">ABC1 atypical kinase-like domain-containing protein</fullName>
    </recommendedName>
</protein>
<dbReference type="CDD" id="cd05121">
    <property type="entry name" value="ABC1_ADCK3-like"/>
    <property type="match status" value="1"/>
</dbReference>
<dbReference type="AlphaFoldDB" id="A0AAV9ICJ1"/>
<name>A0AAV9ICJ1_9RHOD</name>
<reference evidence="4 5" key="1">
    <citation type="submission" date="2022-07" db="EMBL/GenBank/DDBJ databases">
        <title>Genome-wide signatures of adaptation to extreme environments.</title>
        <authorList>
            <person name="Cho C.H."/>
            <person name="Yoon H.S."/>
        </authorList>
    </citation>
    <scope>NUCLEOTIDE SEQUENCE [LARGE SCALE GENOMIC DNA]</scope>
    <source>
        <strain evidence="4 5">108.79 E11</strain>
    </source>
</reference>
<dbReference type="Proteomes" id="UP001300502">
    <property type="component" value="Unassembled WGS sequence"/>
</dbReference>
<gene>
    <name evidence="4" type="ORF">GAYE_SCF08G3038</name>
</gene>
<dbReference type="PANTHER" id="PTHR10566:SF128">
    <property type="entry name" value="UBIB DOMAIN CONTAINING KINASE"/>
    <property type="match status" value="1"/>
</dbReference>
<dbReference type="Pfam" id="PF03109">
    <property type="entry name" value="ABC1"/>
    <property type="match status" value="1"/>
</dbReference>
<accession>A0AAV9ICJ1</accession>
<proteinExistence type="inferred from homology"/>
<dbReference type="EMBL" id="JANCYU010000028">
    <property type="protein sequence ID" value="KAK4525132.1"/>
    <property type="molecule type" value="Genomic_DNA"/>
</dbReference>
<evidence type="ECO:0000256" key="1">
    <source>
        <dbReference type="ARBA" id="ARBA00009670"/>
    </source>
</evidence>
<evidence type="ECO:0000256" key="2">
    <source>
        <dbReference type="SAM" id="Coils"/>
    </source>
</evidence>
<comment type="caution">
    <text evidence="4">The sequence shown here is derived from an EMBL/GenBank/DDBJ whole genome shotgun (WGS) entry which is preliminary data.</text>
</comment>
<evidence type="ECO:0000313" key="5">
    <source>
        <dbReference type="Proteomes" id="UP001300502"/>
    </source>
</evidence>
<dbReference type="InterPro" id="IPR011009">
    <property type="entry name" value="Kinase-like_dom_sf"/>
</dbReference>
<evidence type="ECO:0000259" key="3">
    <source>
        <dbReference type="Pfam" id="PF03109"/>
    </source>
</evidence>
<keyword evidence="2" id="KW-0175">Coiled coil</keyword>
<evidence type="ECO:0000313" key="4">
    <source>
        <dbReference type="EMBL" id="KAK4525132.1"/>
    </source>
</evidence>
<keyword evidence="5" id="KW-1185">Reference proteome</keyword>
<dbReference type="SUPFAM" id="SSF56112">
    <property type="entry name" value="Protein kinase-like (PK-like)"/>
    <property type="match status" value="1"/>
</dbReference>
<feature type="domain" description="ABC1 atypical kinase-like" evidence="3">
    <location>
        <begin position="223"/>
        <end position="462"/>
    </location>
</feature>
<dbReference type="InterPro" id="IPR050154">
    <property type="entry name" value="UbiB_kinase"/>
</dbReference>
<comment type="similarity">
    <text evidence="1">Belongs to the protein kinase superfamily. ADCK protein kinase family.</text>
</comment>
<dbReference type="InterPro" id="IPR004147">
    <property type="entry name" value="ABC1_dom"/>
</dbReference>
<dbReference type="PANTHER" id="PTHR10566">
    <property type="entry name" value="CHAPERONE-ACTIVITY OF BC1 COMPLEX CABC1 -RELATED"/>
    <property type="match status" value="1"/>
</dbReference>